<dbReference type="GO" id="GO:0045892">
    <property type="term" value="P:negative regulation of DNA-templated transcription"/>
    <property type="evidence" value="ECO:0007669"/>
    <property type="project" value="InterPro"/>
</dbReference>
<dbReference type="EMBL" id="RJJR01000007">
    <property type="protein sequence ID" value="RNI36720.1"/>
    <property type="molecule type" value="Genomic_DNA"/>
</dbReference>
<dbReference type="Gene3D" id="1.10.10.10">
    <property type="entry name" value="Winged helix-like DNA-binding domain superfamily/Winged helix DNA-binding domain"/>
    <property type="match status" value="1"/>
</dbReference>
<sequence>MKTLTKAEEEVMQVLWRIGKSFLRDITNAMPEPKPHQNTVATILKILVEKEFVGIEVIGRMHQYFALVNKNVYSKGRVKSLVKKYYEGSFSNIVSSMVKENSLSIEELEMLVKKLKKGK</sequence>
<keyword evidence="2" id="KW-0805">Transcription regulation</keyword>
<dbReference type="PIRSF" id="PIRSF019455">
    <property type="entry name" value="CopR_AtkY"/>
    <property type="match status" value="1"/>
</dbReference>
<reference evidence="5 6" key="1">
    <citation type="submission" date="2018-11" db="EMBL/GenBank/DDBJ databases">
        <title>Draft genome sequence of Ferruginibacter sp. BO-59.</title>
        <authorList>
            <person name="Im W.T."/>
        </authorList>
    </citation>
    <scope>NUCLEOTIDE SEQUENCE [LARGE SCALE GENOMIC DNA]</scope>
    <source>
        <strain evidence="5 6">BO-59</strain>
    </source>
</reference>
<dbReference type="SUPFAM" id="SSF46785">
    <property type="entry name" value="Winged helix' DNA-binding domain"/>
    <property type="match status" value="1"/>
</dbReference>
<keyword evidence="4" id="KW-0804">Transcription</keyword>
<comment type="similarity">
    <text evidence="1">Belongs to the BlaI transcriptional regulatory family.</text>
</comment>
<evidence type="ECO:0000313" key="6">
    <source>
        <dbReference type="Proteomes" id="UP000267223"/>
    </source>
</evidence>
<evidence type="ECO:0000256" key="3">
    <source>
        <dbReference type="ARBA" id="ARBA00023125"/>
    </source>
</evidence>
<dbReference type="Gene3D" id="1.10.4040.10">
    <property type="entry name" value="Penicillinase repressor domain"/>
    <property type="match status" value="1"/>
</dbReference>
<name>A0A3M9NG11_9BACT</name>
<dbReference type="InterPro" id="IPR005650">
    <property type="entry name" value="BlaI_family"/>
</dbReference>
<keyword evidence="6" id="KW-1185">Reference proteome</keyword>
<dbReference type="InterPro" id="IPR036390">
    <property type="entry name" value="WH_DNA-bd_sf"/>
</dbReference>
<protein>
    <submittedName>
        <fullName evidence="5">BlaI/MecI/CopY family transcriptional regulator</fullName>
    </submittedName>
</protein>
<evidence type="ECO:0000313" key="5">
    <source>
        <dbReference type="EMBL" id="RNI36720.1"/>
    </source>
</evidence>
<dbReference type="AlphaFoldDB" id="A0A3M9NG11"/>
<dbReference type="RefSeq" id="WP_123120638.1">
    <property type="nucleotide sequence ID" value="NZ_RJJR01000007.1"/>
</dbReference>
<dbReference type="OrthoDB" id="1098508at2"/>
<keyword evidence="3" id="KW-0238">DNA-binding</keyword>
<dbReference type="InterPro" id="IPR036388">
    <property type="entry name" value="WH-like_DNA-bd_sf"/>
</dbReference>
<dbReference type="Pfam" id="PF03965">
    <property type="entry name" value="Penicillinase_R"/>
    <property type="match status" value="1"/>
</dbReference>
<gene>
    <name evidence="5" type="ORF">EFY79_09770</name>
</gene>
<dbReference type="Proteomes" id="UP000267223">
    <property type="component" value="Unassembled WGS sequence"/>
</dbReference>
<evidence type="ECO:0000256" key="1">
    <source>
        <dbReference type="ARBA" id="ARBA00011046"/>
    </source>
</evidence>
<organism evidence="5 6">
    <name type="scientific">Hanamia caeni</name>
    <dbReference type="NCBI Taxonomy" id="2294116"/>
    <lineage>
        <taxon>Bacteria</taxon>
        <taxon>Pseudomonadati</taxon>
        <taxon>Bacteroidota</taxon>
        <taxon>Chitinophagia</taxon>
        <taxon>Chitinophagales</taxon>
        <taxon>Chitinophagaceae</taxon>
        <taxon>Hanamia</taxon>
    </lineage>
</organism>
<comment type="caution">
    <text evidence="5">The sequence shown here is derived from an EMBL/GenBank/DDBJ whole genome shotgun (WGS) entry which is preliminary data.</text>
</comment>
<evidence type="ECO:0000256" key="2">
    <source>
        <dbReference type="ARBA" id="ARBA00023015"/>
    </source>
</evidence>
<accession>A0A3M9NG11</accession>
<proteinExistence type="inferred from homology"/>
<dbReference type="GO" id="GO:0003677">
    <property type="term" value="F:DNA binding"/>
    <property type="evidence" value="ECO:0007669"/>
    <property type="project" value="UniProtKB-KW"/>
</dbReference>
<evidence type="ECO:0000256" key="4">
    <source>
        <dbReference type="ARBA" id="ARBA00023163"/>
    </source>
</evidence>